<dbReference type="Proteomes" id="UP000011116">
    <property type="component" value="Chromosome 3H"/>
</dbReference>
<keyword evidence="2" id="KW-0812">Transmembrane</keyword>
<protein>
    <recommendedName>
        <fullName evidence="3">DUF1618 domain-containing protein</fullName>
    </recommendedName>
</protein>
<dbReference type="Gramene" id="HORVU.MOREX.r3.3HG0228510.1">
    <property type="protein sequence ID" value="HORVU.MOREX.r3.3HG0228510.1.CDS1"/>
    <property type="gene ID" value="HORVU.MOREX.r3.3HG0228510"/>
</dbReference>
<keyword evidence="5" id="KW-1185">Reference proteome</keyword>
<accession>A0A8I6XPK6</accession>
<proteinExistence type="predicted"/>
<reference evidence="4" key="3">
    <citation type="submission" date="2022-01" db="UniProtKB">
        <authorList>
            <consortium name="EnsemblPlants"/>
        </authorList>
    </citation>
    <scope>IDENTIFICATION</scope>
    <source>
        <strain evidence="4">subsp. vulgare</strain>
    </source>
</reference>
<feature type="domain" description="DUF1618" evidence="3">
    <location>
        <begin position="216"/>
        <end position="354"/>
    </location>
</feature>
<feature type="region of interest" description="Disordered" evidence="1">
    <location>
        <begin position="1"/>
        <end position="22"/>
    </location>
</feature>
<keyword evidence="2" id="KW-0472">Membrane</keyword>
<dbReference type="Pfam" id="PF07762">
    <property type="entry name" value="DUF1618"/>
    <property type="match status" value="1"/>
</dbReference>
<evidence type="ECO:0000256" key="1">
    <source>
        <dbReference type="SAM" id="MobiDB-lite"/>
    </source>
</evidence>
<feature type="transmembrane region" description="Helical" evidence="2">
    <location>
        <begin position="452"/>
        <end position="473"/>
    </location>
</feature>
<feature type="compositionally biased region" description="Basic residues" evidence="1">
    <location>
        <begin position="431"/>
        <end position="445"/>
    </location>
</feature>
<dbReference type="InterPro" id="IPR011676">
    <property type="entry name" value="DUF1618"/>
</dbReference>
<reference evidence="5" key="1">
    <citation type="journal article" date="2012" name="Nature">
        <title>A physical, genetic and functional sequence assembly of the barley genome.</title>
        <authorList>
            <consortium name="The International Barley Genome Sequencing Consortium"/>
            <person name="Mayer K.F."/>
            <person name="Waugh R."/>
            <person name="Brown J.W."/>
            <person name="Schulman A."/>
            <person name="Langridge P."/>
            <person name="Platzer M."/>
            <person name="Fincher G.B."/>
            <person name="Muehlbauer G.J."/>
            <person name="Sato K."/>
            <person name="Close T.J."/>
            <person name="Wise R.P."/>
            <person name="Stein N."/>
        </authorList>
    </citation>
    <scope>NUCLEOTIDE SEQUENCE [LARGE SCALE GENOMIC DNA]</scope>
    <source>
        <strain evidence="5">cv. Morex</strain>
    </source>
</reference>
<evidence type="ECO:0000256" key="2">
    <source>
        <dbReference type="SAM" id="Phobius"/>
    </source>
</evidence>
<evidence type="ECO:0000259" key="3">
    <source>
        <dbReference type="Pfam" id="PF07762"/>
    </source>
</evidence>
<evidence type="ECO:0000313" key="5">
    <source>
        <dbReference type="Proteomes" id="UP000011116"/>
    </source>
</evidence>
<name>A0A8I6XPK6_HORVV</name>
<keyword evidence="2" id="KW-1133">Transmembrane helix</keyword>
<evidence type="ECO:0000313" key="4">
    <source>
        <dbReference type="EnsemblPlants" id="HORVU.MOREX.r3.3HG0228510.1.CDS1"/>
    </source>
</evidence>
<reference evidence="4" key="2">
    <citation type="submission" date="2020-10" db="EMBL/GenBank/DDBJ databases">
        <authorList>
            <person name="Scholz U."/>
            <person name="Mascher M."/>
            <person name="Fiebig A."/>
        </authorList>
    </citation>
    <scope>NUCLEOTIDE SEQUENCE [LARGE SCALE GENOMIC DNA]</scope>
    <source>
        <strain evidence="4">cv. Morex</strain>
    </source>
</reference>
<dbReference type="AlphaFoldDB" id="A0A8I6XPK6"/>
<feature type="compositionally biased region" description="Basic and acidic residues" evidence="1">
    <location>
        <begin position="1"/>
        <end position="21"/>
    </location>
</feature>
<dbReference type="EnsemblPlants" id="HORVU.MOREX.r3.3HG0228510.1">
    <property type="protein sequence ID" value="HORVU.MOREX.r3.3HG0228510.1.CDS1"/>
    <property type="gene ID" value="HORVU.MOREX.r3.3HG0228510"/>
</dbReference>
<sequence>MAHSTVSDRHDPHAGDIDTPRPDWALLNNTARISDDRNATTAVCCTKEGQPVAVSFWIADPPAVSQFSVHCPGIDASDLCSDAPPYVICAEGAFVLFCVTLDESVHHFVYSARGIPAGKPSLHLVPDPRPRVEAFASQQFGILPCGDEHYAVAFLHHQWDSGDQAWKYFAYVFSSEKKAWRRSKEAALDLSESDKVLFDSHASSKQITVGASSLGWVDLLRGILLVSNLFDDCPVIRFISFPASRVRITDRRNIVYNAPEYFCDVVCSGDLMRFVEMDFEGPECRTKGKGWRANTWGRKVCWDDWQKRCTVDVDDVSVDQSYSALLDEETQQLELKKLLFLNPTLSVRDDNLLYMMAKVDDEDDKALVIAIDMEQAVLDALILVSAKPSYTITMYSPCSLPKYYLNNKDNAGADMYNPVDKDYNSQENPQKKMKKRSNRRKKKQTHVPDRGATSYLLCFIGCMLIAIIVRVLWPGSSLFIRNQLLSKH</sequence>
<dbReference type="PANTHER" id="PTHR33074">
    <property type="entry name" value="EXPRESSED PROTEIN-RELATED"/>
    <property type="match status" value="1"/>
</dbReference>
<feature type="region of interest" description="Disordered" evidence="1">
    <location>
        <begin position="416"/>
        <end position="447"/>
    </location>
</feature>
<dbReference type="PANTHER" id="PTHR33074:SF134">
    <property type="entry name" value="EXPRESSED PROTEIN"/>
    <property type="match status" value="1"/>
</dbReference>
<organism evidence="4 5">
    <name type="scientific">Hordeum vulgare subsp. vulgare</name>
    <name type="common">Domesticated barley</name>
    <dbReference type="NCBI Taxonomy" id="112509"/>
    <lineage>
        <taxon>Eukaryota</taxon>
        <taxon>Viridiplantae</taxon>
        <taxon>Streptophyta</taxon>
        <taxon>Embryophyta</taxon>
        <taxon>Tracheophyta</taxon>
        <taxon>Spermatophyta</taxon>
        <taxon>Magnoliopsida</taxon>
        <taxon>Liliopsida</taxon>
        <taxon>Poales</taxon>
        <taxon>Poaceae</taxon>
        <taxon>BOP clade</taxon>
        <taxon>Pooideae</taxon>
        <taxon>Triticodae</taxon>
        <taxon>Triticeae</taxon>
        <taxon>Hordeinae</taxon>
        <taxon>Hordeum</taxon>
    </lineage>
</organism>